<dbReference type="InterPro" id="IPR011006">
    <property type="entry name" value="CheY-like_superfamily"/>
</dbReference>
<dbReference type="EMBL" id="CP059572">
    <property type="protein sequence ID" value="QXJ22644.1"/>
    <property type="molecule type" value="Genomic_DNA"/>
</dbReference>
<dbReference type="RefSeq" id="WP_231335967.1">
    <property type="nucleotide sequence ID" value="NZ_CP059572.1"/>
</dbReference>
<sequence>MSGLTVAFVDDNAMLRVLLDDRLKPLLPGATIEPTYPGVRDVPAIDGPGVALCDVQLGDPLSGGAAVQHLIAKGWRVLLFSTHARRRQVLEAIAAGARGYLESRPDFPAMADAITVVADGRLHMSQALAKRCFAELRHRHPEDFGLWSGDMAVLRSLMLRPSAEQVAADHRLGAAAVQQSVNRVFAAVRLSVGQTALTPAERRLAKLVGCPDSTSNGAAVAERLNVTQDAHNANLARIRDKYLRSHPELLAEDGREVLRDELERSGRAVKITPVEAAQRWAEELGLCRERPRPD</sequence>
<dbReference type="SMART" id="SM00448">
    <property type="entry name" value="REC"/>
    <property type="match status" value="1"/>
</dbReference>
<dbReference type="SUPFAM" id="SSF52172">
    <property type="entry name" value="CheY-like"/>
    <property type="match status" value="1"/>
</dbReference>
<proteinExistence type="predicted"/>
<gene>
    <name evidence="2" type="ORF">AGRA3207_003679</name>
</gene>
<reference evidence="2" key="1">
    <citation type="submission" date="2020-07" db="EMBL/GenBank/DDBJ databases">
        <authorList>
            <person name="Tarantini F.S."/>
            <person name="Hong K.W."/>
            <person name="Chan K.G."/>
        </authorList>
    </citation>
    <scope>NUCLEOTIDE SEQUENCE</scope>
    <source>
        <strain evidence="2">32-07</strain>
    </source>
</reference>
<dbReference type="Gene3D" id="3.40.50.2300">
    <property type="match status" value="1"/>
</dbReference>
<organism evidence="2 3">
    <name type="scientific">Actinomadura graeca</name>
    <dbReference type="NCBI Taxonomy" id="2750812"/>
    <lineage>
        <taxon>Bacteria</taxon>
        <taxon>Bacillati</taxon>
        <taxon>Actinomycetota</taxon>
        <taxon>Actinomycetes</taxon>
        <taxon>Streptosporangiales</taxon>
        <taxon>Thermomonosporaceae</taxon>
        <taxon>Actinomadura</taxon>
    </lineage>
</organism>
<feature type="domain" description="Response regulatory" evidence="1">
    <location>
        <begin position="4"/>
        <end position="114"/>
    </location>
</feature>
<accession>A0ABX8QXE9</accession>
<keyword evidence="3" id="KW-1185">Reference proteome</keyword>
<dbReference type="Proteomes" id="UP001049518">
    <property type="component" value="Chromosome"/>
</dbReference>
<evidence type="ECO:0000313" key="2">
    <source>
        <dbReference type="EMBL" id="QXJ22644.1"/>
    </source>
</evidence>
<protein>
    <submittedName>
        <fullName evidence="2">Response regulator transcription factor</fullName>
    </submittedName>
</protein>
<evidence type="ECO:0000259" key="1">
    <source>
        <dbReference type="SMART" id="SM00448"/>
    </source>
</evidence>
<name>A0ABX8QXE9_9ACTN</name>
<dbReference type="InterPro" id="IPR001789">
    <property type="entry name" value="Sig_transdc_resp-reg_receiver"/>
</dbReference>
<evidence type="ECO:0000313" key="3">
    <source>
        <dbReference type="Proteomes" id="UP001049518"/>
    </source>
</evidence>